<feature type="transmembrane region" description="Helical" evidence="1">
    <location>
        <begin position="342"/>
        <end position="361"/>
    </location>
</feature>
<protein>
    <submittedName>
        <fullName evidence="2">Uncharacterized protein</fullName>
    </submittedName>
</protein>
<dbReference type="AlphaFoldDB" id="A0A1J4JQG4"/>
<dbReference type="VEuPathDB" id="TrichDB:TRFO_31908"/>
<reference evidence="2" key="1">
    <citation type="submission" date="2016-10" db="EMBL/GenBank/DDBJ databases">
        <authorList>
            <person name="Benchimol M."/>
            <person name="Almeida L.G."/>
            <person name="Vasconcelos A.T."/>
            <person name="Perreira-Neves A."/>
            <person name="Rosa I.A."/>
            <person name="Tasca T."/>
            <person name="Bogo M.R."/>
            <person name="de Souza W."/>
        </authorList>
    </citation>
    <scope>NUCLEOTIDE SEQUENCE [LARGE SCALE GENOMIC DNA]</scope>
    <source>
        <strain evidence="2">K</strain>
    </source>
</reference>
<keyword evidence="1" id="KW-1133">Transmembrane helix</keyword>
<feature type="transmembrane region" description="Helical" evidence="1">
    <location>
        <begin position="373"/>
        <end position="390"/>
    </location>
</feature>
<evidence type="ECO:0000256" key="1">
    <source>
        <dbReference type="SAM" id="Phobius"/>
    </source>
</evidence>
<keyword evidence="3" id="KW-1185">Reference proteome</keyword>
<feature type="transmembrane region" description="Helical" evidence="1">
    <location>
        <begin position="197"/>
        <end position="216"/>
    </location>
</feature>
<dbReference type="EMBL" id="MLAK01000918">
    <property type="protein sequence ID" value="OHT01283.1"/>
    <property type="molecule type" value="Genomic_DNA"/>
</dbReference>
<feature type="transmembrane region" description="Helical" evidence="1">
    <location>
        <begin position="228"/>
        <end position="253"/>
    </location>
</feature>
<proteinExistence type="predicted"/>
<organism evidence="2 3">
    <name type="scientific">Tritrichomonas foetus</name>
    <dbReference type="NCBI Taxonomy" id="1144522"/>
    <lineage>
        <taxon>Eukaryota</taxon>
        <taxon>Metamonada</taxon>
        <taxon>Parabasalia</taxon>
        <taxon>Tritrichomonadida</taxon>
        <taxon>Tritrichomonadidae</taxon>
        <taxon>Tritrichomonas</taxon>
    </lineage>
</organism>
<dbReference type="RefSeq" id="XP_068354419.1">
    <property type="nucleotide sequence ID" value="XM_068508198.1"/>
</dbReference>
<gene>
    <name evidence="2" type="ORF">TRFO_31908</name>
</gene>
<name>A0A1J4JQG4_9EUKA</name>
<accession>A0A1J4JQG4</accession>
<keyword evidence="1" id="KW-0472">Membrane</keyword>
<feature type="transmembrane region" description="Helical" evidence="1">
    <location>
        <begin position="47"/>
        <end position="68"/>
    </location>
</feature>
<evidence type="ECO:0000313" key="3">
    <source>
        <dbReference type="Proteomes" id="UP000179807"/>
    </source>
</evidence>
<dbReference type="Proteomes" id="UP000179807">
    <property type="component" value="Unassembled WGS sequence"/>
</dbReference>
<feature type="transmembrane region" description="Helical" evidence="1">
    <location>
        <begin position="289"/>
        <end position="310"/>
    </location>
</feature>
<comment type="caution">
    <text evidence="2">The sequence shown here is derived from an EMBL/GenBank/DDBJ whole genome shotgun (WGS) entry which is preliminary data.</text>
</comment>
<sequence length="426" mass="50247">MVVIFKQTNNVIKSLFHTQSVISIVIWMQVSYPPNYKFNNDNEKNNLLYMIYQLPFKIALAFFFFSFITPNSISNYSRTIDFKDSKIDNYTIQGLLDHISPLNQQIFSTIEFYPEIDDTISGGLYIGCFKNGIYEFNYTGLIPETPINKKILLFQNNVLHFDTINITIRISKIPKNVQTVTLTWTTYNKTFVIMNTLIKFTEFLTIILLFVLLFKNSKKKTQFSYEQVLSLLFLLTSIGFIADPCHFIGLFISNPLIKLISAILRDLFFSYVYFYFLSQFTIMIRSHRFSHFNSFLMPYTFFNASVLYLIRNDWYYKESGLPQILPKEFSIPSLQYLTKSHLFIFTVFVFICLVEILYFLLNYGFSNSINLMKYLPEFIISCLAIIFYFIHSLYRVPYLLSLSEKLFLLSIFTIFNLEYNCSRIDS</sequence>
<keyword evidence="1" id="KW-0812">Transmembrane</keyword>
<feature type="transmembrane region" description="Helical" evidence="1">
    <location>
        <begin position="259"/>
        <end position="277"/>
    </location>
</feature>
<evidence type="ECO:0000313" key="2">
    <source>
        <dbReference type="EMBL" id="OHT01283.1"/>
    </source>
</evidence>
<dbReference type="GeneID" id="94842902"/>